<dbReference type="KEGG" id="ftj:FTUN_2674"/>
<gene>
    <name evidence="3" type="ORF">FTUN_2674</name>
</gene>
<keyword evidence="4" id="KW-1185">Reference proteome</keyword>
<keyword evidence="2" id="KW-0812">Transmembrane</keyword>
<feature type="region of interest" description="Disordered" evidence="1">
    <location>
        <begin position="1"/>
        <end position="29"/>
    </location>
</feature>
<organism evidence="3 4">
    <name type="scientific">Frigoriglobus tundricola</name>
    <dbReference type="NCBI Taxonomy" id="2774151"/>
    <lineage>
        <taxon>Bacteria</taxon>
        <taxon>Pseudomonadati</taxon>
        <taxon>Planctomycetota</taxon>
        <taxon>Planctomycetia</taxon>
        <taxon>Gemmatales</taxon>
        <taxon>Gemmataceae</taxon>
        <taxon>Frigoriglobus</taxon>
    </lineage>
</organism>
<keyword evidence="2" id="KW-1133">Transmembrane helix</keyword>
<dbReference type="AlphaFoldDB" id="A0A6M5YMH0"/>
<proteinExistence type="predicted"/>
<name>A0A6M5YMH0_9BACT</name>
<feature type="compositionally biased region" description="Polar residues" evidence="1">
    <location>
        <begin position="1"/>
        <end position="21"/>
    </location>
</feature>
<keyword evidence="2" id="KW-0472">Membrane</keyword>
<evidence type="ECO:0000313" key="4">
    <source>
        <dbReference type="Proteomes" id="UP000503447"/>
    </source>
</evidence>
<dbReference type="EMBL" id="CP053452">
    <property type="protein sequence ID" value="QJW95135.1"/>
    <property type="molecule type" value="Genomic_DNA"/>
</dbReference>
<evidence type="ECO:0000256" key="2">
    <source>
        <dbReference type="SAM" id="Phobius"/>
    </source>
</evidence>
<reference evidence="4" key="1">
    <citation type="submission" date="2020-05" db="EMBL/GenBank/DDBJ databases">
        <title>Frigoriglobus tundricola gen. nov., sp. nov., a psychrotolerant cellulolytic planctomycete of the family Gemmataceae with two divergent copies of 16S rRNA gene.</title>
        <authorList>
            <person name="Kulichevskaya I.S."/>
            <person name="Ivanova A.A."/>
            <person name="Naumoff D.G."/>
            <person name="Beletsky A.V."/>
            <person name="Rijpstra W.I.C."/>
            <person name="Sinninghe Damste J.S."/>
            <person name="Mardanov A.V."/>
            <person name="Ravin N.V."/>
            <person name="Dedysh S.N."/>
        </authorList>
    </citation>
    <scope>NUCLEOTIDE SEQUENCE [LARGE SCALE GENOMIC DNA]</scope>
    <source>
        <strain evidence="4">PL17</strain>
    </source>
</reference>
<protein>
    <submittedName>
        <fullName evidence="3">Uncharacterized protein</fullName>
    </submittedName>
</protein>
<evidence type="ECO:0000256" key="1">
    <source>
        <dbReference type="SAM" id="MobiDB-lite"/>
    </source>
</evidence>
<evidence type="ECO:0000313" key="3">
    <source>
        <dbReference type="EMBL" id="QJW95135.1"/>
    </source>
</evidence>
<feature type="transmembrane region" description="Helical" evidence="2">
    <location>
        <begin position="39"/>
        <end position="61"/>
    </location>
</feature>
<sequence length="69" mass="7456">MDITGEFNSRSDTLPDNSTDPHTVFTARPTPQNWVGPGAFHHMCMNAFAFLVASLMSSFGASRPIAIDA</sequence>
<dbReference type="Proteomes" id="UP000503447">
    <property type="component" value="Chromosome"/>
</dbReference>
<accession>A0A6M5YMH0</accession>